<comment type="similarity">
    <text evidence="1">Belongs to the short-chain dehydrogenases/reductases (SDR) family.</text>
</comment>
<dbReference type="RefSeq" id="WP_020885784.1">
    <property type="nucleotide sequence ID" value="NZ_ATHI01000003.1"/>
</dbReference>
<keyword evidence="2" id="KW-0560">Oxidoreductase</keyword>
<dbReference type="InterPro" id="IPR036291">
    <property type="entry name" value="NAD(P)-bd_dom_sf"/>
</dbReference>
<dbReference type="eggNOG" id="COG1028">
    <property type="taxonomic scope" value="Bacteria"/>
</dbReference>
<dbReference type="PANTHER" id="PTHR42760:SF133">
    <property type="entry name" value="3-OXOACYL-[ACYL-CARRIER-PROTEIN] REDUCTASE"/>
    <property type="match status" value="1"/>
</dbReference>
<organism evidence="3 4">
    <name type="scientific">Alkalidesulfovibrio alkalitolerans DSM 16529</name>
    <dbReference type="NCBI Taxonomy" id="1121439"/>
    <lineage>
        <taxon>Bacteria</taxon>
        <taxon>Pseudomonadati</taxon>
        <taxon>Thermodesulfobacteriota</taxon>
        <taxon>Desulfovibrionia</taxon>
        <taxon>Desulfovibrionales</taxon>
        <taxon>Desulfovibrionaceae</taxon>
        <taxon>Alkalidesulfovibrio</taxon>
    </lineage>
</organism>
<dbReference type="GO" id="GO:0016616">
    <property type="term" value="F:oxidoreductase activity, acting on the CH-OH group of donors, NAD or NADP as acceptor"/>
    <property type="evidence" value="ECO:0007669"/>
    <property type="project" value="TreeGrafter"/>
</dbReference>
<reference evidence="3 4" key="1">
    <citation type="journal article" date="2013" name="Genome Announc.">
        <title>Draft genome sequences for three mercury-methylating, sulfate-reducing bacteria.</title>
        <authorList>
            <person name="Brown S.D."/>
            <person name="Hurt R.A.Jr."/>
            <person name="Gilmour C.C."/>
            <person name="Elias D.A."/>
        </authorList>
    </citation>
    <scope>NUCLEOTIDE SEQUENCE [LARGE SCALE GENOMIC DNA]</scope>
    <source>
        <strain evidence="3 4">DSM 16529</strain>
    </source>
</reference>
<sequence length="269" mass="28795">MLQSFDLNGKTIVITGGLGQLGRQFTGALLAHGANVAALDLASGPGEAFDAHADAKHRLLYVRADIADRKSLEQALETITERFGVPFGLVNNAALDAPPGASAAENGPFEDYPLASWNKVMEVNATGAFLACQVFGGAMAKAGRGSIANVSSIYGVVSPDQRIYEYRRKRGEMFFKPVAYSASKSSLLNLTRYLATYWGARGVRVNTCVFGGVFNNQDEAFLEGYNAKVPLGRMAEETEYNGAIVFLMSEASAYMTGAELVMDGGFTAW</sequence>
<dbReference type="InterPro" id="IPR002347">
    <property type="entry name" value="SDR_fam"/>
</dbReference>
<dbReference type="SUPFAM" id="SSF51735">
    <property type="entry name" value="NAD(P)-binding Rossmann-fold domains"/>
    <property type="match status" value="1"/>
</dbReference>
<protein>
    <submittedName>
        <fullName evidence="3">Short-chain dehydrogenase/reductase SDR</fullName>
    </submittedName>
</protein>
<dbReference type="Proteomes" id="UP000014975">
    <property type="component" value="Unassembled WGS sequence"/>
</dbReference>
<dbReference type="AlphaFoldDB" id="S7TEC2"/>
<dbReference type="PRINTS" id="PR00081">
    <property type="entry name" value="GDHRDH"/>
</dbReference>
<evidence type="ECO:0000313" key="3">
    <source>
        <dbReference type="EMBL" id="EPR35557.1"/>
    </source>
</evidence>
<dbReference type="Pfam" id="PF13561">
    <property type="entry name" value="adh_short_C2"/>
    <property type="match status" value="1"/>
</dbReference>
<evidence type="ECO:0000256" key="1">
    <source>
        <dbReference type="ARBA" id="ARBA00006484"/>
    </source>
</evidence>
<dbReference type="STRING" id="1121439.dsat_1898"/>
<dbReference type="PATRIC" id="fig|1121439.3.peg.285"/>
<name>S7TEC2_9BACT</name>
<dbReference type="PANTHER" id="PTHR42760">
    <property type="entry name" value="SHORT-CHAIN DEHYDROGENASES/REDUCTASES FAMILY MEMBER"/>
    <property type="match status" value="1"/>
</dbReference>
<proteinExistence type="inferred from homology"/>
<evidence type="ECO:0000313" key="4">
    <source>
        <dbReference type="Proteomes" id="UP000014975"/>
    </source>
</evidence>
<dbReference type="EMBL" id="ATHI01000003">
    <property type="protein sequence ID" value="EPR35557.1"/>
    <property type="molecule type" value="Genomic_DNA"/>
</dbReference>
<accession>S7TEC2</accession>
<comment type="caution">
    <text evidence="3">The sequence shown here is derived from an EMBL/GenBank/DDBJ whole genome shotgun (WGS) entry which is preliminary data.</text>
</comment>
<keyword evidence="4" id="KW-1185">Reference proteome</keyword>
<dbReference type="OrthoDB" id="5290448at2"/>
<dbReference type="PRINTS" id="PR00080">
    <property type="entry name" value="SDRFAMILY"/>
</dbReference>
<gene>
    <name evidence="3" type="ORF">dsat_1898</name>
</gene>
<evidence type="ECO:0000256" key="2">
    <source>
        <dbReference type="ARBA" id="ARBA00023002"/>
    </source>
</evidence>
<dbReference type="Gene3D" id="3.40.50.720">
    <property type="entry name" value="NAD(P)-binding Rossmann-like Domain"/>
    <property type="match status" value="1"/>
</dbReference>